<organism evidence="6 7">
    <name type="scientific">Chlamydia gallinacea 08-1274/3</name>
    <dbReference type="NCBI Taxonomy" id="1143323"/>
    <lineage>
        <taxon>Bacteria</taxon>
        <taxon>Pseudomonadati</taxon>
        <taxon>Chlamydiota</taxon>
        <taxon>Chlamydiia</taxon>
        <taxon>Chlamydiales</taxon>
        <taxon>Chlamydiaceae</taxon>
        <taxon>Chlamydia/Chlamydophila group</taxon>
        <taxon>Chlamydia</taxon>
    </lineage>
</organism>
<feature type="binding site" evidence="5">
    <location>
        <position position="224"/>
    </location>
    <ligand>
        <name>dimethylallyl diphosphate</name>
        <dbReference type="ChEBI" id="CHEBI:57623"/>
    </ligand>
</feature>
<dbReference type="STRING" id="1143323.M787_000570"/>
<feature type="binding site" evidence="5">
    <location>
        <position position="225"/>
    </location>
    <ligand>
        <name>(2E)-4-hydroxy-3-methylbut-2-enyl diphosphate</name>
        <dbReference type="ChEBI" id="CHEBI:128753"/>
    </ligand>
</feature>
<feature type="binding site" evidence="5">
    <location>
        <position position="42"/>
    </location>
    <ligand>
        <name>isopentenyl diphosphate</name>
        <dbReference type="ChEBI" id="CHEBI:128769"/>
    </ligand>
</feature>
<comment type="catalytic activity">
    <reaction evidence="5">
        <text>dimethylallyl diphosphate + 2 oxidized [2Fe-2S]-[ferredoxin] + H2O = (2E)-4-hydroxy-3-methylbut-2-enyl diphosphate + 2 reduced [2Fe-2S]-[ferredoxin] + 2 H(+)</text>
        <dbReference type="Rhea" id="RHEA:24825"/>
        <dbReference type="Rhea" id="RHEA-COMP:10000"/>
        <dbReference type="Rhea" id="RHEA-COMP:10001"/>
        <dbReference type="ChEBI" id="CHEBI:15377"/>
        <dbReference type="ChEBI" id="CHEBI:15378"/>
        <dbReference type="ChEBI" id="CHEBI:33737"/>
        <dbReference type="ChEBI" id="CHEBI:33738"/>
        <dbReference type="ChEBI" id="CHEBI:57623"/>
        <dbReference type="ChEBI" id="CHEBI:128753"/>
        <dbReference type="EC" id="1.17.7.4"/>
    </reaction>
</comment>
<feature type="binding site" evidence="5">
    <location>
        <position position="267"/>
    </location>
    <ligand>
        <name>(2E)-4-hydroxy-3-methylbut-2-enyl diphosphate</name>
        <dbReference type="ChEBI" id="CHEBI:128753"/>
    </ligand>
</feature>
<feature type="binding site" evidence="5">
    <location>
        <position position="267"/>
    </location>
    <ligand>
        <name>isopentenyl diphosphate</name>
        <dbReference type="ChEBI" id="CHEBI:128769"/>
    </ligand>
</feature>
<keyword evidence="5" id="KW-0560">Oxidoreductase</keyword>
<evidence type="ECO:0000256" key="3">
    <source>
        <dbReference type="ARBA" id="ARBA00023004"/>
    </source>
</evidence>
<feature type="binding site" evidence="5">
    <location>
        <position position="223"/>
    </location>
    <ligand>
        <name>dimethylallyl diphosphate</name>
        <dbReference type="ChEBI" id="CHEBI:57623"/>
    </ligand>
</feature>
<dbReference type="UniPathway" id="UPA00059">
    <property type="reaction ID" value="UER00105"/>
</dbReference>
<dbReference type="Gene3D" id="3.40.50.11270">
    <property type="match status" value="1"/>
</dbReference>
<dbReference type="GO" id="GO:0016114">
    <property type="term" value="P:terpenoid biosynthetic process"/>
    <property type="evidence" value="ECO:0007669"/>
    <property type="project" value="UniProtKB-UniRule"/>
</dbReference>
<dbReference type="AlphaFoldDB" id="A0A173DY12"/>
<feature type="binding site" evidence="5">
    <location>
        <position position="97"/>
    </location>
    <ligand>
        <name>[4Fe-4S] cluster</name>
        <dbReference type="ChEBI" id="CHEBI:49883"/>
    </ligand>
</feature>
<dbReference type="KEGG" id="cgz:M787_000570"/>
<evidence type="ECO:0000256" key="1">
    <source>
        <dbReference type="ARBA" id="ARBA00022485"/>
    </source>
</evidence>
<feature type="binding site" evidence="5">
    <location>
        <position position="224"/>
    </location>
    <ligand>
        <name>(2E)-4-hydroxy-3-methylbut-2-enyl diphosphate</name>
        <dbReference type="ChEBI" id="CHEBI:128753"/>
    </ligand>
</feature>
<keyword evidence="5" id="KW-0414">Isoprene biosynthesis</keyword>
<name>A0A173DY12_9CHLA</name>
<keyword evidence="1 5" id="KW-0004">4Fe-4S</keyword>
<feature type="binding site" evidence="5">
    <location>
        <position position="13"/>
    </location>
    <ligand>
        <name>[4Fe-4S] cluster</name>
        <dbReference type="ChEBI" id="CHEBI:49883"/>
    </ligand>
</feature>
<dbReference type="GO" id="GO:0019288">
    <property type="term" value="P:isopentenyl diphosphate biosynthetic process, methylerythritol 4-phosphate pathway"/>
    <property type="evidence" value="ECO:0007669"/>
    <property type="project" value="UniProtKB-UniRule"/>
</dbReference>
<dbReference type="Proteomes" id="UP000019147">
    <property type="component" value="Chromosome"/>
</dbReference>
<feature type="binding site" evidence="5">
    <location>
        <position position="223"/>
    </location>
    <ligand>
        <name>isopentenyl diphosphate</name>
        <dbReference type="ChEBI" id="CHEBI:128769"/>
    </ligand>
</feature>
<feature type="binding site" evidence="5">
    <location>
        <position position="267"/>
    </location>
    <ligand>
        <name>dimethylallyl diphosphate</name>
        <dbReference type="ChEBI" id="CHEBI:57623"/>
    </ligand>
</feature>
<feature type="binding site" evidence="5">
    <location>
        <position position="195"/>
    </location>
    <ligand>
        <name>[4Fe-4S] cluster</name>
        <dbReference type="ChEBI" id="CHEBI:49883"/>
    </ligand>
</feature>
<dbReference type="GO" id="GO:0046872">
    <property type="term" value="F:metal ion binding"/>
    <property type="evidence" value="ECO:0007669"/>
    <property type="project" value="UniProtKB-KW"/>
</dbReference>
<feature type="binding site" evidence="5">
    <location>
        <position position="42"/>
    </location>
    <ligand>
        <name>dimethylallyl diphosphate</name>
        <dbReference type="ChEBI" id="CHEBI:57623"/>
    </ligand>
</feature>
<dbReference type="CDD" id="cd13944">
    <property type="entry name" value="lytB_ispH"/>
    <property type="match status" value="1"/>
</dbReference>
<dbReference type="OrthoDB" id="9777362at2"/>
<feature type="binding site" evidence="5">
    <location>
        <position position="225"/>
    </location>
    <ligand>
        <name>isopentenyl diphosphate</name>
        <dbReference type="ChEBI" id="CHEBI:128769"/>
    </ligand>
</feature>
<dbReference type="NCBIfam" id="NF002190">
    <property type="entry name" value="PRK01045.1-4"/>
    <property type="match status" value="1"/>
</dbReference>
<accession>A0A173DY12</accession>
<protein>
    <recommendedName>
        <fullName evidence="5">4-hydroxy-3-methylbut-2-enyl diphosphate reductase</fullName>
        <shortName evidence="5">HMBPP reductase</shortName>
        <ecNumber evidence="5">1.17.7.4</ecNumber>
    </recommendedName>
</protein>
<feature type="binding site" evidence="5">
    <location>
        <position position="75"/>
    </location>
    <ligand>
        <name>isopentenyl diphosphate</name>
        <dbReference type="ChEBI" id="CHEBI:128769"/>
    </ligand>
</feature>
<dbReference type="GO" id="GO:0051539">
    <property type="term" value="F:4 iron, 4 sulfur cluster binding"/>
    <property type="evidence" value="ECO:0007669"/>
    <property type="project" value="UniProtKB-UniRule"/>
</dbReference>
<dbReference type="EMBL" id="CP015840">
    <property type="protein sequence ID" value="ANG65822.1"/>
    <property type="molecule type" value="Genomic_DNA"/>
</dbReference>
<feature type="binding site" evidence="5">
    <location>
        <position position="75"/>
    </location>
    <ligand>
        <name>dimethylallyl diphosphate</name>
        <dbReference type="ChEBI" id="CHEBI:57623"/>
    </ligand>
</feature>
<dbReference type="RefSeq" id="WP_021828526.1">
    <property type="nucleotide sequence ID" value="NZ_CP015840.1"/>
</dbReference>
<dbReference type="PANTHER" id="PTHR30426:SF0">
    <property type="entry name" value="4-HYDROXY-3-METHYLBUT-2-ENYL DIPHOSPHATE REDUCTASE"/>
    <property type="match status" value="1"/>
</dbReference>
<dbReference type="GeneID" id="81477796"/>
<feature type="binding site" evidence="5">
    <location>
        <position position="42"/>
    </location>
    <ligand>
        <name>(2E)-4-hydroxy-3-methylbut-2-enyl diphosphate</name>
        <dbReference type="ChEBI" id="CHEBI:128753"/>
    </ligand>
</feature>
<evidence type="ECO:0000256" key="4">
    <source>
        <dbReference type="ARBA" id="ARBA00023014"/>
    </source>
</evidence>
<keyword evidence="4 5" id="KW-0411">Iron-sulfur</keyword>
<dbReference type="EC" id="1.17.7.4" evidence="5"/>
<evidence type="ECO:0000313" key="7">
    <source>
        <dbReference type="Proteomes" id="UP000019147"/>
    </source>
</evidence>
<dbReference type="PANTHER" id="PTHR30426">
    <property type="entry name" value="4-HYDROXY-3-METHYLBUT-2-ENYL DIPHOSPHATE REDUCTASE"/>
    <property type="match status" value="1"/>
</dbReference>
<feature type="binding site" evidence="5">
    <location>
        <position position="224"/>
    </location>
    <ligand>
        <name>isopentenyl diphosphate</name>
        <dbReference type="ChEBI" id="CHEBI:128769"/>
    </ligand>
</feature>
<dbReference type="InterPro" id="IPR003451">
    <property type="entry name" value="LytB/IspH"/>
</dbReference>
<feature type="binding site" evidence="5">
    <location>
        <position position="165"/>
    </location>
    <ligand>
        <name>(2E)-4-hydroxy-3-methylbut-2-enyl diphosphate</name>
        <dbReference type="ChEBI" id="CHEBI:128753"/>
    </ligand>
</feature>
<comment type="pathway">
    <text evidence="5">Isoprenoid biosynthesis; isopentenyl diphosphate biosynthesis via DXP pathway; isopentenyl diphosphate from 1-deoxy-D-xylulose 5-phosphate: step 6/6.</text>
</comment>
<dbReference type="eggNOG" id="COG0761">
    <property type="taxonomic scope" value="Bacteria"/>
</dbReference>
<comment type="similarity">
    <text evidence="5">Belongs to the IspH family.</text>
</comment>
<feature type="binding site" evidence="5">
    <location>
        <position position="225"/>
    </location>
    <ligand>
        <name>dimethylallyl diphosphate</name>
        <dbReference type="ChEBI" id="CHEBI:57623"/>
    </ligand>
</feature>
<dbReference type="UniPathway" id="UPA00056">
    <property type="reaction ID" value="UER00097"/>
</dbReference>
<feature type="binding site" evidence="5">
    <location>
        <position position="75"/>
    </location>
    <ligand>
        <name>(2E)-4-hydroxy-3-methylbut-2-enyl diphosphate</name>
        <dbReference type="ChEBI" id="CHEBI:128753"/>
    </ligand>
</feature>
<dbReference type="HAMAP" id="MF_00191">
    <property type="entry name" value="IspH"/>
    <property type="match status" value="1"/>
</dbReference>
<evidence type="ECO:0000256" key="2">
    <source>
        <dbReference type="ARBA" id="ARBA00022723"/>
    </source>
</evidence>
<dbReference type="GO" id="GO:0050992">
    <property type="term" value="P:dimethylallyl diphosphate biosynthetic process"/>
    <property type="evidence" value="ECO:0007669"/>
    <property type="project" value="UniProtKB-UniRule"/>
</dbReference>
<dbReference type="Gene3D" id="3.40.1010.20">
    <property type="entry name" value="4-hydroxy-3-methylbut-2-enyl diphosphate reductase, catalytic domain"/>
    <property type="match status" value="2"/>
</dbReference>
<comment type="catalytic activity">
    <reaction evidence="5">
        <text>isopentenyl diphosphate + 2 oxidized [2Fe-2S]-[ferredoxin] + H2O = (2E)-4-hydroxy-3-methylbut-2-enyl diphosphate + 2 reduced [2Fe-2S]-[ferredoxin] + 2 H(+)</text>
        <dbReference type="Rhea" id="RHEA:24488"/>
        <dbReference type="Rhea" id="RHEA-COMP:10000"/>
        <dbReference type="Rhea" id="RHEA-COMP:10001"/>
        <dbReference type="ChEBI" id="CHEBI:15377"/>
        <dbReference type="ChEBI" id="CHEBI:15378"/>
        <dbReference type="ChEBI" id="CHEBI:33737"/>
        <dbReference type="ChEBI" id="CHEBI:33738"/>
        <dbReference type="ChEBI" id="CHEBI:128753"/>
        <dbReference type="ChEBI" id="CHEBI:128769"/>
        <dbReference type="EC" id="1.17.7.4"/>
    </reaction>
</comment>
<comment type="cofactor">
    <cofactor evidence="5">
        <name>[4Fe-4S] cluster</name>
        <dbReference type="ChEBI" id="CHEBI:49883"/>
    </cofactor>
    <text evidence="5">Binds 1 [4Fe-4S] cluster per subunit.</text>
</comment>
<evidence type="ECO:0000256" key="5">
    <source>
        <dbReference type="HAMAP-Rule" id="MF_00191"/>
    </source>
</evidence>
<dbReference type="GO" id="GO:0051745">
    <property type="term" value="F:4-hydroxy-3-methylbut-2-enyl diphosphate reductase activity"/>
    <property type="evidence" value="ECO:0007669"/>
    <property type="project" value="UniProtKB-UniRule"/>
</dbReference>
<sequence length="309" mass="34277">MRQLILCSPRGFCAGVVRAIQVVEKALETWGAPIYVKHEIVHNKHVVDSLKQRGAIFVEDLRGIPKGSRVIYSAHGVSPEVREEAKACHLIDIDATCILVTKIHSAVKLYASRGYHIILVGKKKHVEVIGICGEVPRQVTVVENVADVSRLKFGPKDPLFFVTQTTLSLDDVSEITQALQSRYPQIVTLPSSSVCYATQNRQEALRAVLPRVRFVYVVGDAQSSNSNRLREIASKRGIPSRLINSPDHISDEILNYSGDIAITAGASTPEYVVQLCVSKLKELIPDLQVQEDVFVVEDVVFQLPKEIYK</sequence>
<comment type="pathway">
    <text evidence="5">Isoprenoid biosynthesis; dimethylallyl diphosphate biosynthesis; dimethylallyl diphosphate from (2E)-4-hydroxy-3-methylbutenyl diphosphate: step 1/1.</text>
</comment>
<proteinExistence type="inferred from homology"/>
<feature type="binding site" evidence="5">
    <location>
        <position position="125"/>
    </location>
    <ligand>
        <name>isopentenyl diphosphate</name>
        <dbReference type="ChEBI" id="CHEBI:128769"/>
    </ligand>
</feature>
<reference evidence="6 7" key="1">
    <citation type="journal article" date="2014" name="Syst. Appl. Microbiol.">
        <title>Evidence for the existence of two new members of the family Chlamydiaceae and proposal of Chlamydia avium sp. nov. and Chlamydia gallinacea sp. nov.</title>
        <authorList>
            <person name="Sachse K."/>
            <person name="Laroucau K."/>
            <person name="Riege K."/>
            <person name="Wehner S."/>
            <person name="Dilcher M."/>
            <person name="Creasy H.H."/>
            <person name="Weidmann M."/>
            <person name="Myers G."/>
            <person name="Vorimore F."/>
            <person name="Vicari N."/>
            <person name="Magnino S."/>
            <person name="Liebler-Tenorio E."/>
            <person name="Ruettger A."/>
            <person name="Bavoil P.M."/>
            <person name="Hufert F.T."/>
            <person name="Rossello-Mora R."/>
            <person name="Marz M."/>
        </authorList>
    </citation>
    <scope>NUCLEOTIDE SEQUENCE [LARGE SCALE GENOMIC DNA]</scope>
    <source>
        <strain evidence="6 7">08-1274/3</strain>
    </source>
</reference>
<dbReference type="NCBIfam" id="TIGR00216">
    <property type="entry name" value="ispH_lytB"/>
    <property type="match status" value="1"/>
</dbReference>
<feature type="binding site" evidence="5">
    <location>
        <position position="125"/>
    </location>
    <ligand>
        <name>(2E)-4-hydroxy-3-methylbut-2-enyl diphosphate</name>
        <dbReference type="ChEBI" id="CHEBI:128753"/>
    </ligand>
</feature>
<keyword evidence="3 5" id="KW-0408">Iron</keyword>
<gene>
    <name evidence="5" type="primary">ispH</name>
    <name evidence="6" type="ORF">M787_000570</name>
</gene>
<dbReference type="Pfam" id="PF02401">
    <property type="entry name" value="LYTB"/>
    <property type="match status" value="1"/>
</dbReference>
<feature type="active site" description="Proton donor" evidence="5">
    <location>
        <position position="127"/>
    </location>
</feature>
<comment type="function">
    <text evidence="5">Catalyzes the conversion of 1-hydroxy-2-methyl-2-(E)-butenyl 4-diphosphate (HMBPP) into a mixture of isopentenyl diphosphate (IPP) and dimethylallyl diphosphate (DMAPP). Acts in the terminal step of the DOXP/MEP pathway for isoprenoid precursor biosynthesis.</text>
</comment>
<evidence type="ECO:0000313" key="6">
    <source>
        <dbReference type="EMBL" id="ANG65822.1"/>
    </source>
</evidence>
<feature type="binding site" evidence="5">
    <location>
        <position position="125"/>
    </location>
    <ligand>
        <name>dimethylallyl diphosphate</name>
        <dbReference type="ChEBI" id="CHEBI:57623"/>
    </ligand>
</feature>
<feature type="binding site" evidence="5">
    <location>
        <position position="223"/>
    </location>
    <ligand>
        <name>(2E)-4-hydroxy-3-methylbut-2-enyl diphosphate</name>
        <dbReference type="ChEBI" id="CHEBI:128753"/>
    </ligand>
</feature>
<keyword evidence="2 5" id="KW-0479">Metal-binding</keyword>